<dbReference type="AlphaFoldDB" id="A0AAW9QIZ4"/>
<dbReference type="PANTHER" id="PTHR30363:SF4">
    <property type="entry name" value="GLYCEROL-3-PHOSPHATE REGULON REPRESSOR"/>
    <property type="match status" value="1"/>
</dbReference>
<dbReference type="InterPro" id="IPR014036">
    <property type="entry name" value="DeoR-like_C"/>
</dbReference>
<evidence type="ECO:0000256" key="4">
    <source>
        <dbReference type="ARBA" id="ARBA00023163"/>
    </source>
</evidence>
<keyword evidence="3 6" id="KW-0238">DNA-binding</keyword>
<evidence type="ECO:0000313" key="7">
    <source>
        <dbReference type="Proteomes" id="UP001336250"/>
    </source>
</evidence>
<dbReference type="PROSITE" id="PS00894">
    <property type="entry name" value="HTH_DEOR_1"/>
    <property type="match status" value="1"/>
</dbReference>
<dbReference type="InterPro" id="IPR050313">
    <property type="entry name" value="Carb_Metab_HTH_regulators"/>
</dbReference>
<keyword evidence="1" id="KW-0678">Repressor</keyword>
<dbReference type="Proteomes" id="UP001336250">
    <property type="component" value="Unassembled WGS sequence"/>
</dbReference>
<reference evidence="6 7" key="1">
    <citation type="submission" date="2024-02" db="EMBL/GenBank/DDBJ databases">
        <title>Genome sequence of Aquincola sp. MAHUQ-54.</title>
        <authorList>
            <person name="Huq M.A."/>
        </authorList>
    </citation>
    <scope>NUCLEOTIDE SEQUENCE [LARGE SCALE GENOMIC DNA]</scope>
    <source>
        <strain evidence="6 7">MAHUQ-54</strain>
    </source>
</reference>
<dbReference type="SUPFAM" id="SSF100950">
    <property type="entry name" value="NagB/RpiA/CoA transferase-like"/>
    <property type="match status" value="1"/>
</dbReference>
<evidence type="ECO:0000256" key="1">
    <source>
        <dbReference type="ARBA" id="ARBA00022491"/>
    </source>
</evidence>
<dbReference type="SUPFAM" id="SSF46785">
    <property type="entry name" value="Winged helix' DNA-binding domain"/>
    <property type="match status" value="1"/>
</dbReference>
<dbReference type="InterPro" id="IPR018356">
    <property type="entry name" value="Tscrpt_reg_HTH_DeoR_CS"/>
</dbReference>
<evidence type="ECO:0000313" key="6">
    <source>
        <dbReference type="EMBL" id="MEF7616083.1"/>
    </source>
</evidence>
<dbReference type="Pfam" id="PF08220">
    <property type="entry name" value="HTH_DeoR"/>
    <property type="match status" value="1"/>
</dbReference>
<dbReference type="Pfam" id="PF00455">
    <property type="entry name" value="DeoRC"/>
    <property type="match status" value="1"/>
</dbReference>
<dbReference type="InterPro" id="IPR037171">
    <property type="entry name" value="NagB/RpiA_transferase-like"/>
</dbReference>
<dbReference type="GO" id="GO:0003700">
    <property type="term" value="F:DNA-binding transcription factor activity"/>
    <property type="evidence" value="ECO:0007669"/>
    <property type="project" value="InterPro"/>
</dbReference>
<dbReference type="EMBL" id="JAZIBG010000036">
    <property type="protein sequence ID" value="MEF7616083.1"/>
    <property type="molecule type" value="Genomic_DNA"/>
</dbReference>
<dbReference type="RefSeq" id="WP_332291454.1">
    <property type="nucleotide sequence ID" value="NZ_JAZIBG010000036.1"/>
</dbReference>
<sequence>MLQEERFLRIRSLLATFARVSVDRIVQDLEVSRETVRRDLVQLEDLGELRRVHGGAVAMGAEPEPPLAVRLAARQKEKRAIAKAAVALLQPGQTVFLDTGSTNAIFAEELATLCGMVVVTNSLNIALKLANAGEGRDSRNQTLLLGGEIDAKTQATYGEAAIEEIHRFRADVALLSPVGLHAKHGAMSFEHHEAAIARAMAAQAQQVVILADHSKIGQASRVTYAKPADIDVIVTDAGAGPLPALAALRKACQQVILA</sequence>
<dbReference type="InterPro" id="IPR001034">
    <property type="entry name" value="DeoR_HTH"/>
</dbReference>
<evidence type="ECO:0000256" key="2">
    <source>
        <dbReference type="ARBA" id="ARBA00023015"/>
    </source>
</evidence>
<evidence type="ECO:0000256" key="3">
    <source>
        <dbReference type="ARBA" id="ARBA00023125"/>
    </source>
</evidence>
<keyword evidence="2" id="KW-0805">Transcription regulation</keyword>
<organism evidence="6 7">
    <name type="scientific">Aquincola agrisoli</name>
    <dbReference type="NCBI Taxonomy" id="3119538"/>
    <lineage>
        <taxon>Bacteria</taxon>
        <taxon>Pseudomonadati</taxon>
        <taxon>Pseudomonadota</taxon>
        <taxon>Betaproteobacteria</taxon>
        <taxon>Burkholderiales</taxon>
        <taxon>Sphaerotilaceae</taxon>
        <taxon>Aquincola</taxon>
    </lineage>
</organism>
<dbReference type="InterPro" id="IPR036390">
    <property type="entry name" value="WH_DNA-bd_sf"/>
</dbReference>
<name>A0AAW9QIZ4_9BURK</name>
<feature type="domain" description="HTH deoR-type" evidence="5">
    <location>
        <begin position="3"/>
        <end position="58"/>
    </location>
</feature>
<dbReference type="SMART" id="SM01134">
    <property type="entry name" value="DeoRC"/>
    <property type="match status" value="1"/>
</dbReference>
<dbReference type="SMART" id="SM00420">
    <property type="entry name" value="HTH_DEOR"/>
    <property type="match status" value="1"/>
</dbReference>
<dbReference type="PRINTS" id="PR00037">
    <property type="entry name" value="HTHLACR"/>
</dbReference>
<proteinExistence type="predicted"/>
<dbReference type="PROSITE" id="PS51000">
    <property type="entry name" value="HTH_DEOR_2"/>
    <property type="match status" value="1"/>
</dbReference>
<accession>A0AAW9QIZ4</accession>
<keyword evidence="4" id="KW-0804">Transcription</keyword>
<gene>
    <name evidence="6" type="ORF">V4F39_19370</name>
</gene>
<dbReference type="Gene3D" id="3.40.50.1360">
    <property type="match status" value="1"/>
</dbReference>
<dbReference type="GO" id="GO:0003677">
    <property type="term" value="F:DNA binding"/>
    <property type="evidence" value="ECO:0007669"/>
    <property type="project" value="UniProtKB-KW"/>
</dbReference>
<comment type="caution">
    <text evidence="6">The sequence shown here is derived from an EMBL/GenBank/DDBJ whole genome shotgun (WGS) entry which is preliminary data.</text>
</comment>
<protein>
    <submittedName>
        <fullName evidence="6">DeoR/GlpR family DNA-binding transcription regulator</fullName>
    </submittedName>
</protein>
<keyword evidence="7" id="KW-1185">Reference proteome</keyword>
<evidence type="ECO:0000259" key="5">
    <source>
        <dbReference type="PROSITE" id="PS51000"/>
    </source>
</evidence>
<dbReference type="PANTHER" id="PTHR30363">
    <property type="entry name" value="HTH-TYPE TRANSCRIPTIONAL REGULATOR SRLR-RELATED"/>
    <property type="match status" value="1"/>
</dbReference>